<evidence type="ECO:0000313" key="1">
    <source>
        <dbReference type="EMBL" id="KAE9633462.1"/>
    </source>
</evidence>
<accession>A0A7C8LBZ9</accession>
<evidence type="ECO:0000313" key="2">
    <source>
        <dbReference type="Proteomes" id="UP000483018"/>
    </source>
</evidence>
<dbReference type="Proteomes" id="UP000483018">
    <property type="component" value="Unassembled WGS sequence"/>
</dbReference>
<dbReference type="RefSeq" id="WP_158740757.1">
    <property type="nucleotide sequence ID" value="NZ_JAFBEP010000009.1"/>
</dbReference>
<dbReference type="AlphaFoldDB" id="A0A7C8LBZ9"/>
<comment type="caution">
    <text evidence="1">The sequence shown here is derived from an EMBL/GenBank/DDBJ whole genome shotgun (WGS) entry which is preliminary data.</text>
</comment>
<gene>
    <name evidence="1" type="ORF">GND95_09500</name>
</gene>
<keyword evidence="2" id="KW-1185">Reference proteome</keyword>
<reference evidence="1 2" key="1">
    <citation type="submission" date="2019-12" db="EMBL/GenBank/DDBJ databases">
        <title>Defluviitalea raffinosedens, isolated from a biogas fermenter, genome sequencing and characterization.</title>
        <authorList>
            <person name="Rettenmaier R."/>
            <person name="Schneider M."/>
            <person name="Neuhaus K."/>
            <person name="Liebl W."/>
            <person name="Zverlov V."/>
        </authorList>
    </citation>
    <scope>NUCLEOTIDE SEQUENCE [LARGE SCALE GENOMIC DNA]</scope>
    <source>
        <strain evidence="1 2">249c-K6</strain>
    </source>
</reference>
<name>A0A7C8LBZ9_9FIRM</name>
<organism evidence="1 2">
    <name type="scientific">Defluviitalea raffinosedens</name>
    <dbReference type="NCBI Taxonomy" id="1450156"/>
    <lineage>
        <taxon>Bacteria</taxon>
        <taxon>Bacillati</taxon>
        <taxon>Bacillota</taxon>
        <taxon>Clostridia</taxon>
        <taxon>Lachnospirales</taxon>
        <taxon>Defluviitaleaceae</taxon>
        <taxon>Defluviitalea</taxon>
    </lineage>
</organism>
<sequence length="67" mass="7849">MDLFDSYKTITTSKETYAIVYLKPCLLELPDKALLEQLVIQYVREKTPHIHRVEVILKPLHILSVKL</sequence>
<dbReference type="EMBL" id="WSLF01000008">
    <property type="protein sequence ID" value="KAE9633462.1"/>
    <property type="molecule type" value="Genomic_DNA"/>
</dbReference>
<protein>
    <submittedName>
        <fullName evidence="1">Uncharacterized protein</fullName>
    </submittedName>
</protein>
<proteinExistence type="predicted"/>